<name>A0A0E9SMP1_ANGAN</name>
<organism evidence="1">
    <name type="scientific">Anguilla anguilla</name>
    <name type="common">European freshwater eel</name>
    <name type="synonym">Muraena anguilla</name>
    <dbReference type="NCBI Taxonomy" id="7936"/>
    <lineage>
        <taxon>Eukaryota</taxon>
        <taxon>Metazoa</taxon>
        <taxon>Chordata</taxon>
        <taxon>Craniata</taxon>
        <taxon>Vertebrata</taxon>
        <taxon>Euteleostomi</taxon>
        <taxon>Actinopterygii</taxon>
        <taxon>Neopterygii</taxon>
        <taxon>Teleostei</taxon>
        <taxon>Anguilliformes</taxon>
        <taxon>Anguillidae</taxon>
        <taxon>Anguilla</taxon>
    </lineage>
</organism>
<reference evidence="1" key="1">
    <citation type="submission" date="2014-11" db="EMBL/GenBank/DDBJ databases">
        <authorList>
            <person name="Amaro Gonzalez C."/>
        </authorList>
    </citation>
    <scope>NUCLEOTIDE SEQUENCE</scope>
</reference>
<accession>A0A0E9SMP1</accession>
<dbReference type="AlphaFoldDB" id="A0A0E9SMP1"/>
<reference evidence="1" key="2">
    <citation type="journal article" date="2015" name="Fish Shellfish Immunol.">
        <title>Early steps in the European eel (Anguilla anguilla)-Vibrio vulnificus interaction in the gills: Role of the RtxA13 toxin.</title>
        <authorList>
            <person name="Callol A."/>
            <person name="Pajuelo D."/>
            <person name="Ebbesson L."/>
            <person name="Teles M."/>
            <person name="MacKenzie S."/>
            <person name="Amaro C."/>
        </authorList>
    </citation>
    <scope>NUCLEOTIDE SEQUENCE</scope>
</reference>
<protein>
    <submittedName>
        <fullName evidence="1">Uncharacterized protein</fullName>
    </submittedName>
</protein>
<proteinExistence type="predicted"/>
<sequence length="59" mass="6970">MFLYPLSNLQRILVPFLVLCRFDRISIVCRRIGPFFVPPARCRIQLCQSLWLTRAVAFD</sequence>
<evidence type="ECO:0000313" key="1">
    <source>
        <dbReference type="EMBL" id="JAH42502.1"/>
    </source>
</evidence>
<dbReference type="EMBL" id="GBXM01066075">
    <property type="protein sequence ID" value="JAH42502.1"/>
    <property type="molecule type" value="Transcribed_RNA"/>
</dbReference>